<dbReference type="Proteomes" id="UP001596002">
    <property type="component" value="Unassembled WGS sequence"/>
</dbReference>
<dbReference type="EMBL" id="JBHSHC010000057">
    <property type="protein sequence ID" value="MFC4767420.1"/>
    <property type="molecule type" value="Genomic_DNA"/>
</dbReference>
<reference evidence="2" key="1">
    <citation type="journal article" date="2019" name="Int. J. Syst. Evol. Microbiol.">
        <title>The Global Catalogue of Microorganisms (GCM) 10K type strain sequencing project: providing services to taxonomists for standard genome sequencing and annotation.</title>
        <authorList>
            <consortium name="The Broad Institute Genomics Platform"/>
            <consortium name="The Broad Institute Genome Sequencing Center for Infectious Disease"/>
            <person name="Wu L."/>
            <person name="Ma J."/>
        </authorList>
    </citation>
    <scope>NUCLEOTIDE SEQUENCE [LARGE SCALE GENOMIC DNA]</scope>
    <source>
        <strain evidence="2">WYCCWR 12678</strain>
    </source>
</reference>
<dbReference type="RefSeq" id="WP_380025342.1">
    <property type="nucleotide sequence ID" value="NZ_JBHSHC010000057.1"/>
</dbReference>
<keyword evidence="2" id="KW-1185">Reference proteome</keyword>
<protein>
    <submittedName>
        <fullName evidence="1">Uncharacterized protein</fullName>
    </submittedName>
</protein>
<gene>
    <name evidence="1" type="ORF">ACFO8Q_08595</name>
</gene>
<proteinExistence type="predicted"/>
<accession>A0ABV9Q444</accession>
<comment type="caution">
    <text evidence="1">The sequence shown here is derived from an EMBL/GenBank/DDBJ whole genome shotgun (WGS) entry which is preliminary data.</text>
</comment>
<organism evidence="1 2">
    <name type="scientific">Effusibacillus consociatus</name>
    <dbReference type="NCBI Taxonomy" id="1117041"/>
    <lineage>
        <taxon>Bacteria</taxon>
        <taxon>Bacillati</taxon>
        <taxon>Bacillota</taxon>
        <taxon>Bacilli</taxon>
        <taxon>Bacillales</taxon>
        <taxon>Alicyclobacillaceae</taxon>
        <taxon>Effusibacillus</taxon>
    </lineage>
</organism>
<evidence type="ECO:0000313" key="1">
    <source>
        <dbReference type="EMBL" id="MFC4767420.1"/>
    </source>
</evidence>
<name>A0ABV9Q444_9BACL</name>
<sequence>MVEQEQYADQGYNSQALLRAAGVLGQEGAKDVNRMTKDDDNPEGALMTTYVQVMDSYREGTIDATIENSQNGVNEIPRTGYDL</sequence>
<evidence type="ECO:0000313" key="2">
    <source>
        <dbReference type="Proteomes" id="UP001596002"/>
    </source>
</evidence>